<dbReference type="Proteomes" id="UP000281553">
    <property type="component" value="Unassembled WGS sequence"/>
</dbReference>
<reference evidence="1 2" key="1">
    <citation type="submission" date="2018-11" db="EMBL/GenBank/DDBJ databases">
        <authorList>
            <consortium name="Pathogen Informatics"/>
        </authorList>
    </citation>
    <scope>NUCLEOTIDE SEQUENCE [LARGE SCALE GENOMIC DNA]</scope>
</reference>
<organism evidence="1 2">
    <name type="scientific">Dibothriocephalus latus</name>
    <name type="common">Fish tapeworm</name>
    <name type="synonym">Diphyllobothrium latum</name>
    <dbReference type="NCBI Taxonomy" id="60516"/>
    <lineage>
        <taxon>Eukaryota</taxon>
        <taxon>Metazoa</taxon>
        <taxon>Spiralia</taxon>
        <taxon>Lophotrochozoa</taxon>
        <taxon>Platyhelminthes</taxon>
        <taxon>Cestoda</taxon>
        <taxon>Eucestoda</taxon>
        <taxon>Diphyllobothriidea</taxon>
        <taxon>Diphyllobothriidae</taxon>
        <taxon>Dibothriocephalus</taxon>
    </lineage>
</organism>
<evidence type="ECO:0000313" key="2">
    <source>
        <dbReference type="Proteomes" id="UP000281553"/>
    </source>
</evidence>
<dbReference type="AlphaFoldDB" id="A0A3P7M8W9"/>
<evidence type="ECO:0000313" key="1">
    <source>
        <dbReference type="EMBL" id="VDN14421.1"/>
    </source>
</evidence>
<accession>A0A3P7M8W9</accession>
<protein>
    <submittedName>
        <fullName evidence="1">Uncharacterized protein</fullName>
    </submittedName>
</protein>
<keyword evidence="2" id="KW-1185">Reference proteome</keyword>
<gene>
    <name evidence="1" type="ORF">DILT_LOCUS10252</name>
</gene>
<proteinExistence type="predicted"/>
<sequence>MFNAVYSFPILYHTGIQDVRQAEPAEVCARRLRHLIYSVIFNLEKGDRRNLHGVRGPAARPQDSKEPLTTTASSSIILATLAFSVAAFALHETLQTQLLSQDVLLADCIAQHLGRMDCPEAAEASLNFDYLHTYAQLQITYSTLITLGAVLTTTMASMEPVDFGSLDQVMLCFPSGRLAHRLAVRLSLLPQGERQKEVCEVIFPRLVEEGRRDTTSPCLTQNALSQLTANYARIIAFVDRLLEGRR</sequence>
<name>A0A3P7M8W9_DIBLA</name>
<dbReference type="EMBL" id="UYRU01059234">
    <property type="protein sequence ID" value="VDN14421.1"/>
    <property type="molecule type" value="Genomic_DNA"/>
</dbReference>